<accession>A0A5N0EHD0</accession>
<evidence type="ECO:0000313" key="2">
    <source>
        <dbReference type="Proteomes" id="UP000323876"/>
    </source>
</evidence>
<gene>
    <name evidence="1" type="ORF">F3087_18595</name>
</gene>
<dbReference type="EMBL" id="VXLC01000006">
    <property type="protein sequence ID" value="KAA8887664.1"/>
    <property type="molecule type" value="Genomic_DNA"/>
</dbReference>
<keyword evidence="2" id="KW-1185">Reference proteome</keyword>
<organism evidence="1 2">
    <name type="scientific">Nocardia colli</name>
    <dbReference type="NCBI Taxonomy" id="2545717"/>
    <lineage>
        <taxon>Bacteria</taxon>
        <taxon>Bacillati</taxon>
        <taxon>Actinomycetota</taxon>
        <taxon>Actinomycetes</taxon>
        <taxon>Mycobacteriales</taxon>
        <taxon>Nocardiaceae</taxon>
        <taxon>Nocardia</taxon>
    </lineage>
</organism>
<proteinExistence type="predicted"/>
<dbReference type="OrthoDB" id="3369278at2"/>
<comment type="caution">
    <text evidence="1">The sequence shown here is derived from an EMBL/GenBank/DDBJ whole genome shotgun (WGS) entry which is preliminary data.</text>
</comment>
<reference evidence="1 2" key="1">
    <citation type="submission" date="2019-09" db="EMBL/GenBank/DDBJ databases">
        <authorList>
            <person name="Wang X."/>
        </authorList>
    </citation>
    <scope>NUCLEOTIDE SEQUENCE [LARGE SCALE GENOMIC DNA]</scope>
    <source>
        <strain evidence="1 2">CICC 11023</strain>
    </source>
</reference>
<sequence length="304" mass="34076">MSAVDERSALEHPVSLIEQIERLHCRFPDEQVWDQAVAILLQMTSAKGYRTEIDHCARQVFTLVAAETARVTPTSRRCADLAALVVDLRTGAAACLDWAEYERSAVLDRFLSVLRSQSWLRTLESVPGCADPFVPRRNRWIRDVLDRRNEAIGRNRFEIHVVVPVAPGPTVYPVAETRILLAGHPIIAELLPHGVGEPPEQLLHQTGLRATGQPRRVKLASCAEECCGALYVTIVREDGYVIWRDRESPMPGDSPEFRFPADEYDLEVAGAEDDDSWRLLVPPRSARQHGVRGEPKTARAFCGR</sequence>
<evidence type="ECO:0000313" key="1">
    <source>
        <dbReference type="EMBL" id="KAA8887664.1"/>
    </source>
</evidence>
<name>A0A5N0EHD0_9NOCA</name>
<dbReference type="RefSeq" id="WP_150403234.1">
    <property type="nucleotide sequence ID" value="NZ_VXLC01000006.1"/>
</dbReference>
<protein>
    <submittedName>
        <fullName evidence="1">Uncharacterized protein</fullName>
    </submittedName>
</protein>
<dbReference type="Proteomes" id="UP000323876">
    <property type="component" value="Unassembled WGS sequence"/>
</dbReference>
<dbReference type="AlphaFoldDB" id="A0A5N0EHD0"/>